<proteinExistence type="predicted"/>
<organism evidence="2 3">
    <name type="scientific">Puccinia coronata f. sp. avenae</name>
    <dbReference type="NCBI Taxonomy" id="200324"/>
    <lineage>
        <taxon>Eukaryota</taxon>
        <taxon>Fungi</taxon>
        <taxon>Dikarya</taxon>
        <taxon>Basidiomycota</taxon>
        <taxon>Pucciniomycotina</taxon>
        <taxon>Pucciniomycetes</taxon>
        <taxon>Pucciniales</taxon>
        <taxon>Pucciniaceae</taxon>
        <taxon>Puccinia</taxon>
    </lineage>
</organism>
<evidence type="ECO:0000313" key="2">
    <source>
        <dbReference type="EMBL" id="PLW11226.1"/>
    </source>
</evidence>
<gene>
    <name evidence="2" type="ORF">PCANC_21253</name>
</gene>
<accession>A0A2N5SD92</accession>
<evidence type="ECO:0000313" key="3">
    <source>
        <dbReference type="Proteomes" id="UP000235388"/>
    </source>
</evidence>
<name>A0A2N5SD92_9BASI</name>
<feature type="compositionally biased region" description="Low complexity" evidence="1">
    <location>
        <begin position="48"/>
        <end position="68"/>
    </location>
</feature>
<feature type="compositionally biased region" description="Polar residues" evidence="1">
    <location>
        <begin position="77"/>
        <end position="89"/>
    </location>
</feature>
<dbReference type="EMBL" id="PGCJ01001028">
    <property type="protein sequence ID" value="PLW11226.1"/>
    <property type="molecule type" value="Genomic_DNA"/>
</dbReference>
<dbReference type="OrthoDB" id="10404526at2759"/>
<sequence>MVTPSSDSRVAVIRPTTQKRQAKKSSNVESVQSTNKRNRKKQSKPNKTKQTPKTPSATASKSKTAKPAGNSKKGKSASATEVLNNNNEAYNFDKDSTYANGSKDEKKKKEATFAKILKYYEDPVWREGDPPGTALMYQCKWCPNIYRAQPSSRANLKTHQDGPTQADKSQKGCVGQEKAKQASIQLPPSVAKRMASSKSDEKQTGLTVFLKPTFVNRVLNQLLMMWQIRQALLWSQIEDPFLRAAFQFSNPKAVLYGRWWSADEAKKLYLVLKSHVFDELNNLTT</sequence>
<feature type="region of interest" description="Disordered" evidence="1">
    <location>
        <begin position="1"/>
        <end position="107"/>
    </location>
</feature>
<protein>
    <submittedName>
        <fullName evidence="2">Uncharacterized protein</fullName>
    </submittedName>
</protein>
<comment type="caution">
    <text evidence="2">The sequence shown here is derived from an EMBL/GenBank/DDBJ whole genome shotgun (WGS) entry which is preliminary data.</text>
</comment>
<feature type="compositionally biased region" description="Basic residues" evidence="1">
    <location>
        <begin position="36"/>
        <end position="47"/>
    </location>
</feature>
<reference evidence="2 3" key="1">
    <citation type="submission" date="2017-11" db="EMBL/GenBank/DDBJ databases">
        <title>De novo assembly and phasing of dikaryotic genomes from two isolates of Puccinia coronata f. sp. avenae, the causal agent of oat crown rust.</title>
        <authorList>
            <person name="Miller M.E."/>
            <person name="Zhang Y."/>
            <person name="Omidvar V."/>
            <person name="Sperschneider J."/>
            <person name="Schwessinger B."/>
            <person name="Raley C."/>
            <person name="Palmer J.M."/>
            <person name="Garnica D."/>
            <person name="Upadhyaya N."/>
            <person name="Rathjen J."/>
            <person name="Taylor J.M."/>
            <person name="Park R.F."/>
            <person name="Dodds P.N."/>
            <person name="Hirsch C.D."/>
            <person name="Kianian S.F."/>
            <person name="Figueroa M."/>
        </authorList>
    </citation>
    <scope>NUCLEOTIDE SEQUENCE [LARGE SCALE GENOMIC DNA]</scope>
    <source>
        <strain evidence="2">12NC29</strain>
    </source>
</reference>
<dbReference type="AlphaFoldDB" id="A0A2N5SD92"/>
<feature type="compositionally biased region" description="Basic and acidic residues" evidence="1">
    <location>
        <begin position="91"/>
        <end position="107"/>
    </location>
</feature>
<dbReference type="Proteomes" id="UP000235388">
    <property type="component" value="Unassembled WGS sequence"/>
</dbReference>
<evidence type="ECO:0000256" key="1">
    <source>
        <dbReference type="SAM" id="MobiDB-lite"/>
    </source>
</evidence>
<feature type="compositionally biased region" description="Polar residues" evidence="1">
    <location>
        <begin position="15"/>
        <end position="35"/>
    </location>
</feature>
<keyword evidence="3" id="KW-1185">Reference proteome</keyword>
<dbReference type="PANTHER" id="PTHR47501:SF5">
    <property type="entry name" value="HAT C-TERMINAL DIMERISATION DOMAIN-CONTAINING PROTEIN"/>
    <property type="match status" value="1"/>
</dbReference>
<dbReference type="PANTHER" id="PTHR47501">
    <property type="entry name" value="TRANSPOSASE-RELATED"/>
    <property type="match status" value="1"/>
</dbReference>